<dbReference type="EMBL" id="ADBL01001380">
    <property type="status" value="NOT_ANNOTATED_CDS"/>
    <property type="molecule type" value="Genomic_DNA"/>
</dbReference>
<reference evidence="2" key="3">
    <citation type="submission" date="2011-03" db="EMBL/GenBank/DDBJ databases">
        <title>Annotation of Magnaporthe poae ATCC 64411.</title>
        <authorList>
            <person name="Ma L.-J."/>
            <person name="Dead R."/>
            <person name="Young S.K."/>
            <person name="Zeng Q."/>
            <person name="Gargeya S."/>
            <person name="Fitzgerald M."/>
            <person name="Haas B."/>
            <person name="Abouelleil A."/>
            <person name="Alvarado L."/>
            <person name="Arachchi H.M."/>
            <person name="Berlin A."/>
            <person name="Brown A."/>
            <person name="Chapman S.B."/>
            <person name="Chen Z."/>
            <person name="Dunbar C."/>
            <person name="Freedman E."/>
            <person name="Gearin G."/>
            <person name="Gellesch M."/>
            <person name="Goldberg J."/>
            <person name="Griggs A."/>
            <person name="Gujja S."/>
            <person name="Heiman D."/>
            <person name="Howarth C."/>
            <person name="Larson L."/>
            <person name="Lui A."/>
            <person name="MacDonald P.J.P."/>
            <person name="Mehta T."/>
            <person name="Montmayeur A."/>
            <person name="Murphy C."/>
            <person name="Neiman D."/>
            <person name="Pearson M."/>
            <person name="Priest M."/>
            <person name="Roberts A."/>
            <person name="Saif S."/>
            <person name="Shea T."/>
            <person name="Shenoy N."/>
            <person name="Sisk P."/>
            <person name="Stolte C."/>
            <person name="Sykes S."/>
            <person name="Yandava C."/>
            <person name="Wortman J."/>
            <person name="Nusbaum C."/>
            <person name="Birren B."/>
        </authorList>
    </citation>
    <scope>NUCLEOTIDE SEQUENCE</scope>
    <source>
        <strain evidence="2">ATCC 64411</strain>
    </source>
</reference>
<dbReference type="EMBL" id="GL876969">
    <property type="protein sequence ID" value="KLU86771.1"/>
    <property type="molecule type" value="Genomic_DNA"/>
</dbReference>
<dbReference type="EnsemblFungi" id="MAPG_05781T0">
    <property type="protein sequence ID" value="MAPG_05781T0"/>
    <property type="gene ID" value="MAPG_05781"/>
</dbReference>
<dbReference type="Proteomes" id="UP000011715">
    <property type="component" value="Unassembled WGS sequence"/>
</dbReference>
<accession>A0A0C4E0B2</accession>
<name>A0A0C4E0B2_MAGP6</name>
<dbReference type="STRING" id="644358.A0A0C4E0B2"/>
<reference evidence="3" key="5">
    <citation type="submission" date="2015-06" db="UniProtKB">
        <authorList>
            <consortium name="EnsemblFungi"/>
        </authorList>
    </citation>
    <scope>IDENTIFICATION</scope>
    <source>
        <strain evidence="3">ATCC 64411</strain>
    </source>
</reference>
<dbReference type="AlphaFoldDB" id="A0A0C4E0B2"/>
<reference evidence="2" key="2">
    <citation type="submission" date="2010-05" db="EMBL/GenBank/DDBJ databases">
        <title>The Genome Sequence of Magnaporthe poae strain ATCC 64411.</title>
        <authorList>
            <consortium name="The Broad Institute Genome Sequencing Platform"/>
            <consortium name="Broad Institute Genome Sequencing Center for Infectious Disease"/>
            <person name="Ma L.-J."/>
            <person name="Dead R."/>
            <person name="Young S."/>
            <person name="Zeng Q."/>
            <person name="Koehrsen M."/>
            <person name="Alvarado L."/>
            <person name="Berlin A."/>
            <person name="Chapman S.B."/>
            <person name="Chen Z."/>
            <person name="Freedman E."/>
            <person name="Gellesch M."/>
            <person name="Goldberg J."/>
            <person name="Griggs A."/>
            <person name="Gujja S."/>
            <person name="Heilman E.R."/>
            <person name="Heiman D."/>
            <person name="Hepburn T."/>
            <person name="Howarth C."/>
            <person name="Jen D."/>
            <person name="Larson L."/>
            <person name="Mehta T."/>
            <person name="Neiman D."/>
            <person name="Pearson M."/>
            <person name="Roberts A."/>
            <person name="Saif S."/>
            <person name="Shea T."/>
            <person name="Shenoy N."/>
            <person name="Sisk P."/>
            <person name="Stolte C."/>
            <person name="Sykes S."/>
            <person name="Walk T."/>
            <person name="White J."/>
            <person name="Yandava C."/>
            <person name="Haas B."/>
            <person name="Nusbaum C."/>
            <person name="Birren B."/>
        </authorList>
    </citation>
    <scope>NUCLEOTIDE SEQUENCE</scope>
    <source>
        <strain evidence="2">ATCC 64411</strain>
    </source>
</reference>
<evidence type="ECO:0000313" key="2">
    <source>
        <dbReference type="EMBL" id="KLU86771.1"/>
    </source>
</evidence>
<feature type="region of interest" description="Disordered" evidence="1">
    <location>
        <begin position="86"/>
        <end position="139"/>
    </location>
</feature>
<gene>
    <name evidence="2" type="ORF">MAPG_05781</name>
</gene>
<dbReference type="CDD" id="cd14688">
    <property type="entry name" value="bZIP_YAP"/>
    <property type="match status" value="1"/>
</dbReference>
<evidence type="ECO:0000313" key="4">
    <source>
        <dbReference type="Proteomes" id="UP000011715"/>
    </source>
</evidence>
<feature type="compositionally biased region" description="Basic and acidic residues" evidence="1">
    <location>
        <begin position="1"/>
        <end position="17"/>
    </location>
</feature>
<evidence type="ECO:0008006" key="5">
    <source>
        <dbReference type="Google" id="ProtNLM"/>
    </source>
</evidence>
<feature type="compositionally biased region" description="Basic and acidic residues" evidence="1">
    <location>
        <begin position="109"/>
        <end position="118"/>
    </location>
</feature>
<keyword evidence="4" id="KW-1185">Reference proteome</keyword>
<feature type="compositionally biased region" description="Basic residues" evidence="1">
    <location>
        <begin position="18"/>
        <end position="27"/>
    </location>
</feature>
<dbReference type="VEuPathDB" id="FungiDB:MAPG_05781"/>
<dbReference type="OrthoDB" id="4505928at2759"/>
<organism evidence="3 4">
    <name type="scientific">Magnaporthiopsis poae (strain ATCC 64411 / 73-15)</name>
    <name type="common">Kentucky bluegrass fungus</name>
    <name type="synonym">Magnaporthe poae</name>
    <dbReference type="NCBI Taxonomy" id="644358"/>
    <lineage>
        <taxon>Eukaryota</taxon>
        <taxon>Fungi</taxon>
        <taxon>Dikarya</taxon>
        <taxon>Ascomycota</taxon>
        <taxon>Pezizomycotina</taxon>
        <taxon>Sordariomycetes</taxon>
        <taxon>Sordariomycetidae</taxon>
        <taxon>Magnaporthales</taxon>
        <taxon>Magnaporthaceae</taxon>
        <taxon>Magnaporthiopsis</taxon>
    </lineage>
</organism>
<feature type="region of interest" description="Disordered" evidence="1">
    <location>
        <begin position="1"/>
        <end position="28"/>
    </location>
</feature>
<reference evidence="3" key="4">
    <citation type="journal article" date="2015" name="G3 (Bethesda)">
        <title>Genome sequences of three phytopathogenic species of the Magnaporthaceae family of fungi.</title>
        <authorList>
            <person name="Okagaki L.H."/>
            <person name="Nunes C.C."/>
            <person name="Sailsbery J."/>
            <person name="Clay B."/>
            <person name="Brown D."/>
            <person name="John T."/>
            <person name="Oh Y."/>
            <person name="Young N."/>
            <person name="Fitzgerald M."/>
            <person name="Haas B.J."/>
            <person name="Zeng Q."/>
            <person name="Young S."/>
            <person name="Adiconis X."/>
            <person name="Fan L."/>
            <person name="Levin J.Z."/>
            <person name="Mitchell T.K."/>
            <person name="Okubara P.A."/>
            <person name="Farman M.L."/>
            <person name="Kohn L.M."/>
            <person name="Birren B."/>
            <person name="Ma L.-J."/>
            <person name="Dean R.A."/>
        </authorList>
    </citation>
    <scope>NUCLEOTIDE SEQUENCE</scope>
    <source>
        <strain evidence="3">ATCC 64411 / 73-15</strain>
    </source>
</reference>
<proteinExistence type="predicted"/>
<dbReference type="PANTHER" id="PTHR42070:SF1">
    <property type="entry name" value="FILAMENT ASSOCIATED PROTEIN, PUTATIVE (AFU_ORTHOLOGUE AFUA_8G06630)-RELATED"/>
    <property type="match status" value="1"/>
</dbReference>
<evidence type="ECO:0000313" key="3">
    <source>
        <dbReference type="EnsemblFungi" id="MAPG_05781T0"/>
    </source>
</evidence>
<dbReference type="OMA" id="VECNRAY"/>
<sequence length="239" mass="26184">MVGQAKEDDTERAARLRDNKRRHRQRKREYVAELEQRLAKAHADGIQATKEVQAAARRVVWENSRLRQILHGQGLSSDAIDALIDRDGPYVPHEPPARKANMQPASIHEAPEQHKVDSDSSGCGRASPSTDSKADEACPDKISADMSPPPCKLLTILAGNPNVDVTQLPPTITGEAGCKEADSVGCLRAREMLMTYATSELKLDDVCRTLEQGCVKNKSGGGCHVKNDVILRTLDRLCE</sequence>
<dbReference type="eggNOG" id="ENOG502S5YK">
    <property type="taxonomic scope" value="Eukaryota"/>
</dbReference>
<dbReference type="Gene3D" id="1.20.5.170">
    <property type="match status" value="1"/>
</dbReference>
<protein>
    <recommendedName>
        <fullName evidence="5">BZIP domain-containing protein</fullName>
    </recommendedName>
</protein>
<dbReference type="PANTHER" id="PTHR42070">
    <property type="entry name" value="FILAMENT ASSOCIATED PROTEIN, PUTATIVE (AFU_ORTHOLOGUE AFUA_8G06630)-RELATED"/>
    <property type="match status" value="1"/>
</dbReference>
<evidence type="ECO:0000256" key="1">
    <source>
        <dbReference type="SAM" id="MobiDB-lite"/>
    </source>
</evidence>
<reference evidence="4" key="1">
    <citation type="submission" date="2010-05" db="EMBL/GenBank/DDBJ databases">
        <title>The genome sequence of Magnaporthe poae strain ATCC 64411.</title>
        <authorList>
            <person name="Ma L.-J."/>
            <person name="Dead R."/>
            <person name="Young S."/>
            <person name="Zeng Q."/>
            <person name="Koehrsen M."/>
            <person name="Alvarado L."/>
            <person name="Berlin A."/>
            <person name="Chapman S.B."/>
            <person name="Chen Z."/>
            <person name="Freedman E."/>
            <person name="Gellesch M."/>
            <person name="Goldberg J."/>
            <person name="Griggs A."/>
            <person name="Gujja S."/>
            <person name="Heilman E.R."/>
            <person name="Heiman D."/>
            <person name="Hepburn T."/>
            <person name="Howarth C."/>
            <person name="Jen D."/>
            <person name="Larson L."/>
            <person name="Mehta T."/>
            <person name="Neiman D."/>
            <person name="Pearson M."/>
            <person name="Roberts A."/>
            <person name="Saif S."/>
            <person name="Shea T."/>
            <person name="Shenoy N."/>
            <person name="Sisk P."/>
            <person name="Stolte C."/>
            <person name="Sykes S."/>
            <person name="Walk T."/>
            <person name="White J."/>
            <person name="Yandava C."/>
            <person name="Haas B."/>
            <person name="Nusbaum C."/>
            <person name="Birren B."/>
        </authorList>
    </citation>
    <scope>NUCLEOTIDE SEQUENCE [LARGE SCALE GENOMIC DNA]</scope>
    <source>
        <strain evidence="4">ATCC 64411 / 73-15</strain>
    </source>
</reference>